<dbReference type="Gene3D" id="1.20.58.80">
    <property type="entry name" value="Phosphotransferase system, lactose/cellobiose-type IIA subunit"/>
    <property type="match status" value="1"/>
</dbReference>
<feature type="region of interest" description="Disordered" evidence="9">
    <location>
        <begin position="897"/>
        <end position="957"/>
    </location>
</feature>
<feature type="region of interest" description="Disordered" evidence="9">
    <location>
        <begin position="487"/>
        <end position="592"/>
    </location>
</feature>
<comment type="subcellular location">
    <subcellularLocation>
        <location evidence="7">Mitochondrion inner membrane</location>
        <topology evidence="7">Peripheral membrane protein</topology>
        <orientation evidence="7">Matrix side</orientation>
    </subcellularLocation>
</comment>
<feature type="region of interest" description="Disordered" evidence="9">
    <location>
        <begin position="803"/>
        <end position="885"/>
    </location>
</feature>
<comment type="similarity">
    <text evidence="7">Belongs to the GTP-binding elongation factor family. LepA subfamily.</text>
</comment>
<feature type="compositionally biased region" description="Polar residues" evidence="9">
    <location>
        <begin position="508"/>
        <end position="523"/>
    </location>
</feature>
<dbReference type="InterPro" id="IPR009000">
    <property type="entry name" value="Transl_B-barrel_sf"/>
</dbReference>
<feature type="domain" description="Tr-type G" evidence="10">
    <location>
        <begin position="1378"/>
        <end position="1565"/>
    </location>
</feature>
<accession>A0AAJ0BR12</accession>
<organism evidence="11 12">
    <name type="scientific">Phialemonium atrogriseum</name>
    <dbReference type="NCBI Taxonomy" id="1093897"/>
    <lineage>
        <taxon>Eukaryota</taxon>
        <taxon>Fungi</taxon>
        <taxon>Dikarya</taxon>
        <taxon>Ascomycota</taxon>
        <taxon>Pezizomycotina</taxon>
        <taxon>Sordariomycetes</taxon>
        <taxon>Sordariomycetidae</taxon>
        <taxon>Cephalothecales</taxon>
        <taxon>Cephalothecaceae</taxon>
        <taxon>Phialemonium</taxon>
    </lineage>
</organism>
<feature type="compositionally biased region" description="Low complexity" evidence="9">
    <location>
        <begin position="822"/>
        <end position="844"/>
    </location>
</feature>
<dbReference type="InterPro" id="IPR004161">
    <property type="entry name" value="EFTu-like_2"/>
</dbReference>
<dbReference type="FunFam" id="3.30.70.870:FF:000004">
    <property type="entry name" value="Translation factor GUF1, mitochondrial"/>
    <property type="match status" value="1"/>
</dbReference>
<dbReference type="GO" id="GO:0006412">
    <property type="term" value="P:translation"/>
    <property type="evidence" value="ECO:0007669"/>
    <property type="project" value="UniProtKB-KW"/>
</dbReference>
<evidence type="ECO:0000259" key="10">
    <source>
        <dbReference type="PROSITE" id="PS51722"/>
    </source>
</evidence>
<protein>
    <recommendedName>
        <fullName evidence="10">Tr-type G domain-containing protein</fullName>
    </recommendedName>
</protein>
<evidence type="ECO:0000313" key="11">
    <source>
        <dbReference type="EMBL" id="KAK1762890.1"/>
    </source>
</evidence>
<dbReference type="PROSITE" id="PS51722">
    <property type="entry name" value="G_TR_2"/>
    <property type="match status" value="1"/>
</dbReference>
<dbReference type="CDD" id="cd03709">
    <property type="entry name" value="lepA_C"/>
    <property type="match status" value="1"/>
</dbReference>
<feature type="compositionally biased region" description="Polar residues" evidence="9">
    <location>
        <begin position="185"/>
        <end position="211"/>
    </location>
</feature>
<proteinExistence type="inferred from homology"/>
<dbReference type="FunFam" id="3.40.50.300:FF:000078">
    <property type="entry name" value="Elongation factor 4"/>
    <property type="match status" value="1"/>
</dbReference>
<feature type="region of interest" description="Disordered" evidence="9">
    <location>
        <begin position="1335"/>
        <end position="1367"/>
    </location>
</feature>
<keyword evidence="5 7" id="KW-0496">Mitochondrion</keyword>
<keyword evidence="2 7" id="KW-0547">Nucleotide-binding</keyword>
<dbReference type="GO" id="GO:0043022">
    <property type="term" value="F:ribosome binding"/>
    <property type="evidence" value="ECO:0007669"/>
    <property type="project" value="UniProtKB-UniRule"/>
</dbReference>
<dbReference type="Pfam" id="PF00009">
    <property type="entry name" value="GTP_EFTU"/>
    <property type="match status" value="1"/>
</dbReference>
<evidence type="ECO:0000256" key="3">
    <source>
        <dbReference type="ARBA" id="ARBA00022792"/>
    </source>
</evidence>
<dbReference type="NCBIfam" id="TIGR00231">
    <property type="entry name" value="small_GTP"/>
    <property type="match status" value="1"/>
</dbReference>
<dbReference type="SUPFAM" id="SSF50447">
    <property type="entry name" value="Translation proteins"/>
    <property type="match status" value="1"/>
</dbReference>
<dbReference type="SUPFAM" id="SSF116846">
    <property type="entry name" value="MIT domain"/>
    <property type="match status" value="1"/>
</dbReference>
<feature type="compositionally biased region" description="Low complexity" evidence="9">
    <location>
        <begin position="17"/>
        <end position="31"/>
    </location>
</feature>
<evidence type="ECO:0000256" key="7">
    <source>
        <dbReference type="HAMAP-Rule" id="MF_03137"/>
    </source>
</evidence>
<feature type="compositionally biased region" description="Low complexity" evidence="9">
    <location>
        <begin position="56"/>
        <end position="76"/>
    </location>
</feature>
<dbReference type="GO" id="GO:0005525">
    <property type="term" value="F:GTP binding"/>
    <property type="evidence" value="ECO:0007669"/>
    <property type="project" value="UniProtKB-UniRule"/>
</dbReference>
<dbReference type="NCBIfam" id="TIGR01393">
    <property type="entry name" value="lepA"/>
    <property type="match status" value="1"/>
</dbReference>
<dbReference type="Pfam" id="PF03144">
    <property type="entry name" value="GTP_EFTU_D2"/>
    <property type="match status" value="1"/>
</dbReference>
<dbReference type="CDD" id="cd01890">
    <property type="entry name" value="LepA"/>
    <property type="match status" value="1"/>
</dbReference>
<dbReference type="EMBL" id="MU839032">
    <property type="protein sequence ID" value="KAK1762890.1"/>
    <property type="molecule type" value="Genomic_DNA"/>
</dbReference>
<evidence type="ECO:0000256" key="5">
    <source>
        <dbReference type="ARBA" id="ARBA00023128"/>
    </source>
</evidence>
<evidence type="ECO:0000256" key="4">
    <source>
        <dbReference type="ARBA" id="ARBA00022801"/>
    </source>
</evidence>
<dbReference type="SUPFAM" id="SSF54980">
    <property type="entry name" value="EF-G C-terminal domain-like"/>
    <property type="match status" value="2"/>
</dbReference>
<dbReference type="GO" id="GO:0005759">
    <property type="term" value="C:mitochondrial matrix"/>
    <property type="evidence" value="ECO:0007669"/>
    <property type="project" value="UniProtKB-UniRule"/>
</dbReference>
<feature type="region of interest" description="Disordered" evidence="9">
    <location>
        <begin position="977"/>
        <end position="997"/>
    </location>
</feature>
<dbReference type="PANTHER" id="PTHR37327">
    <property type="entry name" value="CHROMOSOME 1, WHOLE GENOME SHOTGUN SEQUENCE"/>
    <property type="match status" value="1"/>
</dbReference>
<dbReference type="GeneID" id="85308175"/>
<dbReference type="Pfam" id="PF00679">
    <property type="entry name" value="EFG_C"/>
    <property type="match status" value="1"/>
</dbReference>
<dbReference type="InterPro" id="IPR038363">
    <property type="entry name" value="LepA_C_sf"/>
</dbReference>
<feature type="region of interest" description="Disordered" evidence="9">
    <location>
        <begin position="434"/>
        <end position="462"/>
    </location>
</feature>
<dbReference type="FunFam" id="3.30.70.240:FF:000007">
    <property type="entry name" value="Translation factor GUF1, mitochondrial"/>
    <property type="match status" value="1"/>
</dbReference>
<gene>
    <name evidence="11" type="ORF">QBC33DRAFT_460434</name>
</gene>
<keyword evidence="12" id="KW-1185">Reference proteome</keyword>
<dbReference type="Pfam" id="PF04212">
    <property type="entry name" value="MIT"/>
    <property type="match status" value="1"/>
</dbReference>
<evidence type="ECO:0000256" key="6">
    <source>
        <dbReference type="ARBA" id="ARBA00023134"/>
    </source>
</evidence>
<feature type="binding site" evidence="7">
    <location>
        <begin position="1454"/>
        <end position="1458"/>
    </location>
    <ligand>
        <name>GTP</name>
        <dbReference type="ChEBI" id="CHEBI:37565"/>
    </ligand>
</feature>
<feature type="coiled-coil region" evidence="8">
    <location>
        <begin position="675"/>
        <end position="719"/>
    </location>
</feature>
<dbReference type="PROSITE" id="PS00301">
    <property type="entry name" value="G_TR_1"/>
    <property type="match status" value="1"/>
</dbReference>
<dbReference type="InterPro" id="IPR000795">
    <property type="entry name" value="T_Tr_GTP-bd_dom"/>
</dbReference>
<keyword evidence="7" id="KW-0472">Membrane</keyword>
<dbReference type="InterPro" id="IPR007330">
    <property type="entry name" value="MIT_dom"/>
</dbReference>
<dbReference type="FunFam" id="3.30.70.2570:FF:000001">
    <property type="entry name" value="Translation factor GUF1, mitochondrial"/>
    <property type="match status" value="1"/>
</dbReference>
<keyword evidence="7" id="KW-0648">Protein biosynthesis</keyword>
<keyword evidence="8" id="KW-0175">Coiled coil</keyword>
<dbReference type="InterPro" id="IPR031157">
    <property type="entry name" value="G_TR_CS"/>
</dbReference>
<reference evidence="11" key="1">
    <citation type="submission" date="2023-06" db="EMBL/GenBank/DDBJ databases">
        <title>Genome-scale phylogeny and comparative genomics of the fungal order Sordariales.</title>
        <authorList>
            <consortium name="Lawrence Berkeley National Laboratory"/>
            <person name="Hensen N."/>
            <person name="Bonometti L."/>
            <person name="Westerberg I."/>
            <person name="Brannstrom I.O."/>
            <person name="Guillou S."/>
            <person name="Cros-Aarteil S."/>
            <person name="Calhoun S."/>
            <person name="Haridas S."/>
            <person name="Kuo A."/>
            <person name="Mondo S."/>
            <person name="Pangilinan J."/>
            <person name="Riley R."/>
            <person name="Labutti K."/>
            <person name="Andreopoulos B."/>
            <person name="Lipzen A."/>
            <person name="Chen C."/>
            <person name="Yanf M."/>
            <person name="Daum C."/>
            <person name="Ng V."/>
            <person name="Clum A."/>
            <person name="Steindorff A."/>
            <person name="Ohm R."/>
            <person name="Martin F."/>
            <person name="Silar P."/>
            <person name="Natvig D."/>
            <person name="Lalanne C."/>
            <person name="Gautier V."/>
            <person name="Ament-Velasquez S.L."/>
            <person name="Kruys A."/>
            <person name="Hutchinson M.I."/>
            <person name="Powell A.J."/>
            <person name="Barry K."/>
            <person name="Miller A.N."/>
            <person name="Grigoriev I.V."/>
            <person name="Debuchy R."/>
            <person name="Gladieux P."/>
            <person name="Thoren M.H."/>
            <person name="Johannesson H."/>
        </authorList>
    </citation>
    <scope>NUCLEOTIDE SEQUENCE</scope>
    <source>
        <strain evidence="11">8032-3</strain>
    </source>
</reference>
<dbReference type="PRINTS" id="PR00315">
    <property type="entry name" value="ELONGATNFCT"/>
</dbReference>
<evidence type="ECO:0000256" key="2">
    <source>
        <dbReference type="ARBA" id="ARBA00022741"/>
    </source>
</evidence>
<comment type="caution">
    <text evidence="11">The sequence shown here is derived from an EMBL/GenBank/DDBJ whole genome shotgun (WGS) entry which is preliminary data.</text>
</comment>
<evidence type="ECO:0000256" key="1">
    <source>
        <dbReference type="ARBA" id="ARBA00005454"/>
    </source>
</evidence>
<dbReference type="CDD" id="cd03699">
    <property type="entry name" value="EF4_II"/>
    <property type="match status" value="1"/>
</dbReference>
<dbReference type="InterPro" id="IPR035654">
    <property type="entry name" value="LepA_IV"/>
</dbReference>
<dbReference type="InterPro" id="IPR000640">
    <property type="entry name" value="EFG_V-like"/>
</dbReference>
<dbReference type="RefSeq" id="XP_060279103.1">
    <property type="nucleotide sequence ID" value="XM_060424988.1"/>
</dbReference>
<dbReference type="HAMAP" id="MF_00071">
    <property type="entry name" value="LepA"/>
    <property type="match status" value="1"/>
</dbReference>
<feature type="region of interest" description="Disordered" evidence="9">
    <location>
        <begin position="1206"/>
        <end position="1253"/>
    </location>
</feature>
<dbReference type="CDD" id="cd02656">
    <property type="entry name" value="MIT"/>
    <property type="match status" value="1"/>
</dbReference>
<comment type="function">
    <text evidence="7">Promotes mitochondrial protein synthesis. May act as a fidelity factor of the translation reaction, by catalyzing a one-codon backward translocation of tRNAs on improperly translocated ribosomes. Binds to mitochondrial ribosomes in a GTP-dependent manner.</text>
</comment>
<keyword evidence="4 7" id="KW-0378">Hydrolase</keyword>
<feature type="region of interest" description="Disordered" evidence="9">
    <location>
        <begin position="99"/>
        <end position="379"/>
    </location>
</feature>
<dbReference type="Gene3D" id="3.30.70.870">
    <property type="entry name" value="Elongation Factor G (Translational Gtpase), domain 3"/>
    <property type="match status" value="1"/>
</dbReference>
<dbReference type="InterPro" id="IPR013842">
    <property type="entry name" value="LepA_CTD"/>
</dbReference>
<dbReference type="InterPro" id="IPR005225">
    <property type="entry name" value="Small_GTP-bd"/>
</dbReference>
<dbReference type="FunFam" id="2.40.30.10:FF:000015">
    <property type="entry name" value="Translation factor GUF1, mitochondrial"/>
    <property type="match status" value="1"/>
</dbReference>
<evidence type="ECO:0000256" key="9">
    <source>
        <dbReference type="SAM" id="MobiDB-lite"/>
    </source>
</evidence>
<feature type="binding site" evidence="7">
    <location>
        <begin position="1387"/>
        <end position="1394"/>
    </location>
    <ligand>
        <name>GTP</name>
        <dbReference type="ChEBI" id="CHEBI:37565"/>
    </ligand>
</feature>
<evidence type="ECO:0000313" key="12">
    <source>
        <dbReference type="Proteomes" id="UP001244011"/>
    </source>
</evidence>
<dbReference type="InterPro" id="IPR027417">
    <property type="entry name" value="P-loop_NTPase"/>
</dbReference>
<comment type="catalytic activity">
    <reaction evidence="7">
        <text>GTP + H2O = GDP + phosphate + H(+)</text>
        <dbReference type="Rhea" id="RHEA:19669"/>
        <dbReference type="ChEBI" id="CHEBI:15377"/>
        <dbReference type="ChEBI" id="CHEBI:15378"/>
        <dbReference type="ChEBI" id="CHEBI:37565"/>
        <dbReference type="ChEBI" id="CHEBI:43474"/>
        <dbReference type="ChEBI" id="CHEBI:58189"/>
        <dbReference type="EC" id="3.6.5.n1"/>
    </reaction>
</comment>
<feature type="compositionally biased region" description="Basic and acidic residues" evidence="9">
    <location>
        <begin position="1357"/>
        <end position="1367"/>
    </location>
</feature>
<feature type="compositionally biased region" description="Low complexity" evidence="9">
    <location>
        <begin position="343"/>
        <end position="355"/>
    </location>
</feature>
<feature type="binding site" evidence="7">
    <location>
        <begin position="1508"/>
        <end position="1511"/>
    </location>
    <ligand>
        <name>GTP</name>
        <dbReference type="ChEBI" id="CHEBI:37565"/>
    </ligand>
</feature>
<comment type="similarity">
    <text evidence="1">Belongs to the TRAFAC class translation factor GTPase superfamily. Classic translation factor GTPase family. LepA subfamily.</text>
</comment>
<dbReference type="GO" id="GO:0005743">
    <property type="term" value="C:mitochondrial inner membrane"/>
    <property type="evidence" value="ECO:0007669"/>
    <property type="project" value="UniProtKB-SubCell"/>
</dbReference>
<dbReference type="Gene3D" id="3.40.50.300">
    <property type="entry name" value="P-loop containing nucleotide triphosphate hydrolases"/>
    <property type="match status" value="1"/>
</dbReference>
<feature type="compositionally biased region" description="Low complexity" evidence="9">
    <location>
        <begin position="172"/>
        <end position="183"/>
    </location>
</feature>
<sequence>MPSPPTVVAAISNPARTAPALSSTPPATTTLSDHRYNSLSPKSVAPRPAANSTATASRNHYYSSASNNRSAANTAHPNSQHIASTIALPAQTFSAASLPRTSSLLPPPRIAPESSEQPQPHPHPHQKPTFQNPFNAAQPIVLLNDLDPPPPRLSSRASSVGGPTDGIRNLNRWSASTTSSRASPTGHQKSSSFGRSRNTSVDIVGGVQSSPRKLHKSPPAASGATVRPPASSRVRQESPVTVPPFQALPQIASLPSLERDFQGGNSPASLPPPRPQREAPTRSASDDAGFHRGNGSGSNPGDTSVLSDRISSSTGFALPGSVPQSTKMLYNPNGENGGHSRSRSGGTRSNSDTTSQSKSRDRSGKHPSQKAMLSKALQKANMAVQLDNAQNTEGARRAYSEACELLQQVLARTAGEEDRKKLEAIYKTYTSRIEELDQQIPGPPQDEKALPRRPPGNAQPNLDVGIAIDDDEEAVIETATATRVGRDRYNGRDAQTIPSYSMWDGPSSYLSDQQQQSPPTNLSRPPRGIDNGLALQPTRNTYLPPPLSPRRPYSPAKPAEQVPDDPPFRGEISSTNRLAPAPGAMMHQRGLSHESVSWLDPIDESGGSSASSVHSRSSSLRIRRKHIRPVSGNTEAEFDAALDDAIEAAYDEGYEPDNLADHGKETYEEQPEDAVAKALRRVQLARERVRESEREALELANEREKRLRLQQQLEDEELRQQQDQSTVMEDFYDGNDSEEEERLLEEMTQGYAIEHFAFGPQSKAAVPRESDSSWATSRTFHSSMGSNPPTATTILTTVSEDAIMSSHSKPPTQRPPPPPTQALPLLPGTPGTPLSAASQSSFSSNGQGVRSRRLSGQNAKQLKIETTKLQPPTSATGGPTSTQPKTAGYIVQQRQALSAGPNRTGGPQSARPAPSPVPGANLGDPGAALATPPFPTSLTNDAEGRSGSPSVSRPLLRKNFSSSSLKSLRSRNLSMSNIDDASDLSPGTPLSTRLPALPNLPPPLAAAFKDRVNSTSTGGLYLFESDFHSPQSPGSPDPLLTDSPAPLEPCPTEVMLRPFWLMRCLYQTLCHPRGGYLSSKLFVPRDVWRVKGVKLKNVEDKISNCDLLTAALQNLSRVDTCDADAVLEEMQSLEGLLEQVQAALTRKLGSDVGVQGASSLFKEASGVDSSESAAAVPRSASVGGKGSSFSWRRLRSKNSSAALASGAAYSGKGGSGGSSNSNSTTPIDGTGGKDTLLPSLPMTNHPARRVPKRDVGSAQFGGPNAQYMASLAKLFDAAQTVDQIARQVEDPGLRHADKTQVGLELCTRHAAEFFGFYICRFAAHRSLQHLANGLIPSPKPSRSHSPVVAPRSYSTTSREKGRPTPSELEERIAAIPLDRYRNFCIVAHIDHGKSTLSDRLLELTGTISASDGNKQILDKLDVERERGITVKAQTCTMLYRHPADGLDYLLHLVDTPGHVDFRAEVTRSYASCGGAVLLVDASQGVQAQTVANFYLASAQGLAVVPVVNKVDLPTADVERAVDQLRVGFDIDVGERGERAVRVSAKTGMGVGEVLAAVVERVPAPVGNVDAPLRMLLVDSWYDTFKGVVLLVRVFDGTVKPGDQLVSFATRNKYTVGEVGVQYPNQVPQTMLRAGQVGYVYFNPGMRRIQDAKTGDTFTTVGSEARVEAYPGFEEPKPMVFVAAFPTDQGNYGKLADSINQLVLNDRSVTLHKDHSEALGAGWRLGFLGSLHCSVFQDRLRQEHGADLIITEPAVPSRVVWRDGTETVITNPAEFPEPEESRIRSATVYEPVVRATMTLPEEYLGRVIELCESARGAQQGIDFFHATQVILRYELPTASLVDDLFGKLKGATKGYATLDYEDAGWRESHLVKLSLLVNKHPVDAVTRVVHSTQVERLGRHWVGKFKEHVDRQMFEIIIQAAVGKRVVARETIKPFRKDVLAKLHASDISRRRKLLEKQKEGRKRLRAVGNVIIDQSVFQKFLSK</sequence>
<name>A0AAJ0BR12_9PEZI</name>
<dbReference type="SUPFAM" id="SSF52540">
    <property type="entry name" value="P-loop containing nucleoside triphosphate hydrolases"/>
    <property type="match status" value="1"/>
</dbReference>
<dbReference type="Gene3D" id="3.30.70.240">
    <property type="match status" value="1"/>
</dbReference>
<dbReference type="Gene3D" id="3.30.70.2570">
    <property type="entry name" value="Elongation factor 4, C-terminal domain"/>
    <property type="match status" value="1"/>
</dbReference>
<dbReference type="GO" id="GO:0045727">
    <property type="term" value="P:positive regulation of translation"/>
    <property type="evidence" value="ECO:0007669"/>
    <property type="project" value="UniProtKB-UniRule"/>
</dbReference>
<dbReference type="Pfam" id="PF06421">
    <property type="entry name" value="LepA_C"/>
    <property type="match status" value="1"/>
</dbReference>
<dbReference type="Gene3D" id="2.40.30.10">
    <property type="entry name" value="Translation factors"/>
    <property type="match status" value="1"/>
</dbReference>
<dbReference type="InterPro" id="IPR006297">
    <property type="entry name" value="EF-4"/>
</dbReference>
<feature type="compositionally biased region" description="Pro residues" evidence="9">
    <location>
        <begin position="812"/>
        <end position="821"/>
    </location>
</feature>
<keyword evidence="3 7" id="KW-0999">Mitochondrion inner membrane</keyword>
<dbReference type="GO" id="GO:0003924">
    <property type="term" value="F:GTPase activity"/>
    <property type="evidence" value="ECO:0007669"/>
    <property type="project" value="UniProtKB-UniRule"/>
</dbReference>
<feature type="compositionally biased region" description="Basic and acidic residues" evidence="9">
    <location>
        <begin position="275"/>
        <end position="290"/>
    </location>
</feature>
<feature type="compositionally biased region" description="Polar residues" evidence="9">
    <location>
        <begin position="299"/>
        <end position="315"/>
    </location>
</feature>
<dbReference type="Proteomes" id="UP001244011">
    <property type="component" value="Unassembled WGS sequence"/>
</dbReference>
<dbReference type="PANTHER" id="PTHR37327:SF1">
    <property type="entry name" value="MICROTUBULE INTERACTING AND TRANSPORT DOMAIN-CONTAINING PROTEIN"/>
    <property type="match status" value="1"/>
</dbReference>
<dbReference type="InterPro" id="IPR035647">
    <property type="entry name" value="EFG_III/V"/>
</dbReference>
<feature type="compositionally biased region" description="Low complexity" evidence="9">
    <location>
        <begin position="870"/>
        <end position="884"/>
    </location>
</feature>
<feature type="region of interest" description="Disordered" evidence="9">
    <location>
        <begin position="1025"/>
        <end position="1044"/>
    </location>
</feature>
<dbReference type="InterPro" id="IPR036181">
    <property type="entry name" value="MIT_dom_sf"/>
</dbReference>
<evidence type="ECO:0000256" key="8">
    <source>
        <dbReference type="SAM" id="Coils"/>
    </source>
</evidence>
<keyword evidence="6 7" id="KW-0342">GTP-binding</keyword>
<feature type="region of interest" description="Disordered" evidence="9">
    <location>
        <begin position="1"/>
        <end position="79"/>
    </location>
</feature>